<proteinExistence type="predicted"/>
<name>A0AA35V372_METCP</name>
<dbReference type="EMBL" id="OX458332">
    <property type="protein sequence ID" value="CAI8892031.1"/>
    <property type="molecule type" value="Genomic_DNA"/>
</dbReference>
<evidence type="ECO:0000313" key="1">
    <source>
        <dbReference type="EMBL" id="CAI8892031.1"/>
    </source>
</evidence>
<sequence length="42" mass="4740">MRKRIGSMTRCTVSQLAQEAGMIANIVRDWILADRVPFAAFD</sequence>
<organism evidence="1 2">
    <name type="scientific">Methylococcus capsulatus</name>
    <dbReference type="NCBI Taxonomy" id="414"/>
    <lineage>
        <taxon>Bacteria</taxon>
        <taxon>Pseudomonadati</taxon>
        <taxon>Pseudomonadota</taxon>
        <taxon>Gammaproteobacteria</taxon>
        <taxon>Methylococcales</taxon>
        <taxon>Methylococcaceae</taxon>
        <taxon>Methylococcus</taxon>
    </lineage>
</organism>
<accession>A0AA35V372</accession>
<dbReference type="Proteomes" id="UP001158598">
    <property type="component" value="Chromosome"/>
</dbReference>
<evidence type="ECO:0000313" key="2">
    <source>
        <dbReference type="Proteomes" id="UP001158598"/>
    </source>
</evidence>
<dbReference type="AlphaFoldDB" id="A0AA35V372"/>
<gene>
    <name evidence="1" type="ORF">MCNOR_3274</name>
</gene>
<reference evidence="1" key="1">
    <citation type="submission" date="2023-03" db="EMBL/GenBank/DDBJ databases">
        <authorList>
            <person name="Pearce D."/>
        </authorList>
    </citation>
    <scope>NUCLEOTIDE SEQUENCE</scope>
    <source>
        <strain evidence="1">Mc</strain>
    </source>
</reference>
<protein>
    <submittedName>
        <fullName evidence="1">Uncharacterized protein</fullName>
    </submittedName>
</protein>